<protein>
    <submittedName>
        <fullName evidence="3">Tn7 transposase TnsA N-terminal domain-containing protein</fullName>
    </submittedName>
</protein>
<dbReference type="InterPro" id="IPR014832">
    <property type="entry name" value="TnsA_C"/>
</dbReference>
<reference evidence="3" key="1">
    <citation type="submission" date="2022-07" db="EMBL/GenBank/DDBJ databases">
        <title>Arcobacter roscoffensis sp. nov., a marine bacterium isolated from coastal seawater collected from Roscoff, France.</title>
        <authorList>
            <person name="Pascual J."/>
            <person name="Lepeaux C."/>
            <person name="Methner A."/>
            <person name="Overmann J."/>
        </authorList>
    </citation>
    <scope>NUCLEOTIDE SEQUENCE</scope>
    <source>
        <strain evidence="3">ARW1-2F2</strain>
    </source>
</reference>
<dbReference type="Pfam" id="PF08722">
    <property type="entry name" value="Tn7_TnsA-like_N"/>
    <property type="match status" value="1"/>
</dbReference>
<dbReference type="InterPro" id="IPR014833">
    <property type="entry name" value="TnsA_N"/>
</dbReference>
<proteinExistence type="predicted"/>
<feature type="domain" description="TnsA endonuclease C-terminal" evidence="1">
    <location>
        <begin position="129"/>
        <end position="204"/>
    </location>
</feature>
<evidence type="ECO:0000259" key="1">
    <source>
        <dbReference type="Pfam" id="PF08721"/>
    </source>
</evidence>
<dbReference type="RefSeq" id="WP_254576398.1">
    <property type="nucleotide sequence ID" value="NZ_CP100595.1"/>
</dbReference>
<evidence type="ECO:0000259" key="2">
    <source>
        <dbReference type="Pfam" id="PF08722"/>
    </source>
</evidence>
<organism evidence="3 4">
    <name type="scientific">Arcobacter roscoffensis</name>
    <dbReference type="NCBI Taxonomy" id="2961520"/>
    <lineage>
        <taxon>Bacteria</taxon>
        <taxon>Pseudomonadati</taxon>
        <taxon>Campylobacterota</taxon>
        <taxon>Epsilonproteobacteria</taxon>
        <taxon>Campylobacterales</taxon>
        <taxon>Arcobacteraceae</taxon>
        <taxon>Arcobacter</taxon>
    </lineage>
</organism>
<name>A0ABY5E674_9BACT</name>
<keyword evidence="4" id="KW-1185">Reference proteome</keyword>
<evidence type="ECO:0000313" key="3">
    <source>
        <dbReference type="EMBL" id="UTJ06218.1"/>
    </source>
</evidence>
<feature type="domain" description="TnsA endonuclease N-terminal" evidence="2">
    <location>
        <begin position="48"/>
        <end position="126"/>
    </location>
</feature>
<dbReference type="EMBL" id="CP100595">
    <property type="protein sequence ID" value="UTJ06218.1"/>
    <property type="molecule type" value="Genomic_DNA"/>
</dbReference>
<sequence>MYNTYMGVRKIKKSYISSTGHFKSFKNNKQIAYESILERDFYMTLEFDDEVLSYEEQPLRINYEYKDGISYRYTPDCLVTYYDNTQKYFEVKYANNIRDDIELKEKLDFLITYFSEQIDIELEIATDEDIDSIYLDNLNFLYNFAYLQEDEEKYSQIENTLKNLNNDITVEQLLPQLSNNKMEQLQYLPYIWNYLFINTYLLDLDEKITNKVVIKTGSDIWEK</sequence>
<dbReference type="Pfam" id="PF08721">
    <property type="entry name" value="Tn7_Tnp_TnsA_C"/>
    <property type="match status" value="1"/>
</dbReference>
<dbReference type="Proteomes" id="UP001060012">
    <property type="component" value="Chromosome"/>
</dbReference>
<dbReference type="Gene3D" id="3.40.1350.10">
    <property type="match status" value="1"/>
</dbReference>
<evidence type="ECO:0000313" key="4">
    <source>
        <dbReference type="Proteomes" id="UP001060012"/>
    </source>
</evidence>
<dbReference type="InterPro" id="IPR011856">
    <property type="entry name" value="tRNA_endonuc-like_dom_sf"/>
</dbReference>
<accession>A0ABY5E674</accession>
<gene>
    <name evidence="3" type="ORF">NJU99_13330</name>
</gene>